<feature type="domain" description="Transposase IS204/IS1001/IS1096/IS1165 helix-turn-helix" evidence="1">
    <location>
        <begin position="7"/>
        <end position="50"/>
    </location>
</feature>
<organism evidence="2 3">
    <name type="scientific">Desulfofundulus thermobenzoicus</name>
    <dbReference type="NCBI Taxonomy" id="29376"/>
    <lineage>
        <taxon>Bacteria</taxon>
        <taxon>Bacillati</taxon>
        <taxon>Bacillota</taxon>
        <taxon>Clostridia</taxon>
        <taxon>Eubacteriales</taxon>
        <taxon>Peptococcaceae</taxon>
        <taxon>Desulfofundulus</taxon>
    </lineage>
</organism>
<name>A0A6N7IMZ6_9FIRM</name>
<reference evidence="2 3" key="1">
    <citation type="submission" date="2019-10" db="EMBL/GenBank/DDBJ databases">
        <title>Comparative genomics of sulfur disproportionating microorganisms.</title>
        <authorList>
            <person name="Ward L.M."/>
            <person name="Bertran E."/>
            <person name="Johnston D."/>
        </authorList>
    </citation>
    <scope>NUCLEOTIDE SEQUENCE [LARGE SCALE GENOMIC DNA]</scope>
    <source>
        <strain evidence="2 3">DSM 14055</strain>
    </source>
</reference>
<gene>
    <name evidence="2" type="ORF">GFC01_03305</name>
</gene>
<dbReference type="Proteomes" id="UP000441717">
    <property type="component" value="Unassembled WGS sequence"/>
</dbReference>
<dbReference type="Pfam" id="PF13542">
    <property type="entry name" value="HTH_Tnp_ISL3"/>
    <property type="match status" value="1"/>
</dbReference>
<evidence type="ECO:0000259" key="1">
    <source>
        <dbReference type="Pfam" id="PF13542"/>
    </source>
</evidence>
<accession>A0A6N7IMZ6</accession>
<proteinExistence type="predicted"/>
<keyword evidence="3" id="KW-1185">Reference proteome</keyword>
<protein>
    <recommendedName>
        <fullName evidence="1">Transposase IS204/IS1001/IS1096/IS1165 helix-turn-helix domain-containing protein</fullName>
    </recommendedName>
</protein>
<dbReference type="OrthoDB" id="2110692at2"/>
<sequence>MGVKQITVPWARPGSDFTLLFESLIMLLAKDMPVKAIAELVGEHDTRLWRCICKRLTGTQGEP</sequence>
<evidence type="ECO:0000313" key="2">
    <source>
        <dbReference type="EMBL" id="MQL51304.1"/>
    </source>
</evidence>
<dbReference type="AlphaFoldDB" id="A0A6N7IMZ6"/>
<comment type="caution">
    <text evidence="2">The sequence shown here is derived from an EMBL/GenBank/DDBJ whole genome shotgun (WGS) entry which is preliminary data.</text>
</comment>
<evidence type="ECO:0000313" key="3">
    <source>
        <dbReference type="Proteomes" id="UP000441717"/>
    </source>
</evidence>
<dbReference type="InterPro" id="IPR032877">
    <property type="entry name" value="Transposase_HTH"/>
</dbReference>
<dbReference type="EMBL" id="WHYR01000006">
    <property type="protein sequence ID" value="MQL51304.1"/>
    <property type="molecule type" value="Genomic_DNA"/>
</dbReference>